<sequence length="187" mass="19788">MADENTTSDSSTDQSVTDGQQNNGTDNAGSGATPPAAQDQNQSTDGGQDGTNTDTQSQQDQKDPAKSGLLADLHKERKDRQSAQSRVTELETEITTLKTKAETVDSIQHKYERLEAFLQSAGGALGRALDSRSFTEALFESDKDVADIVADWNKNNPSNTSTALGAGAAQPSPKGPTMNDLLRSASK</sequence>
<evidence type="ECO:0000313" key="2">
    <source>
        <dbReference type="EMBL" id="WZE63377.1"/>
    </source>
</evidence>
<dbReference type="EMBL" id="OR756648">
    <property type="protein sequence ID" value="WZE63377.1"/>
    <property type="molecule type" value="Genomic_DNA"/>
</dbReference>
<feature type="compositionally biased region" description="Polar residues" evidence="1">
    <location>
        <begin position="154"/>
        <end position="163"/>
    </location>
</feature>
<feature type="region of interest" description="Disordered" evidence="1">
    <location>
        <begin position="154"/>
        <end position="187"/>
    </location>
</feature>
<evidence type="ECO:0000256" key="1">
    <source>
        <dbReference type="SAM" id="MobiDB-lite"/>
    </source>
</evidence>
<reference evidence="2" key="1">
    <citation type="submission" date="2023-10" db="EMBL/GenBank/DDBJ databases">
        <title>Two new lytic phages for Micrococcus sp. strain 1402.</title>
        <authorList>
            <person name="Petrzik K."/>
        </authorList>
    </citation>
    <scope>NUCLEOTIDE SEQUENCE</scope>
</reference>
<proteinExistence type="predicted"/>
<protein>
    <submittedName>
        <fullName evidence="2">Scaffolding protein</fullName>
    </submittedName>
</protein>
<name>A0AAU6R5X7_9CAUD</name>
<organism evidence="2">
    <name type="scientific">Micrococcus phage Olihed</name>
    <dbReference type="NCBI Taxonomy" id="3092209"/>
    <lineage>
        <taxon>Viruses</taxon>
        <taxon>Duplodnaviria</taxon>
        <taxon>Heunggongvirae</taxon>
        <taxon>Uroviricota</taxon>
        <taxon>Caudoviricetes</taxon>
    </lineage>
</organism>
<feature type="compositionally biased region" description="Low complexity" evidence="1">
    <location>
        <begin position="42"/>
        <end position="59"/>
    </location>
</feature>
<feature type="region of interest" description="Disordered" evidence="1">
    <location>
        <begin position="1"/>
        <end position="90"/>
    </location>
</feature>
<accession>A0AAU6R5X7</accession>
<feature type="compositionally biased region" description="Low complexity" evidence="1">
    <location>
        <begin position="7"/>
        <end position="21"/>
    </location>
</feature>
<feature type="compositionally biased region" description="Basic and acidic residues" evidence="1">
    <location>
        <begin position="72"/>
        <end position="81"/>
    </location>
</feature>